<feature type="domain" description="RING-type" evidence="4">
    <location>
        <begin position="126"/>
        <end position="168"/>
    </location>
</feature>
<dbReference type="PANTHER" id="PTHR45798">
    <property type="entry name" value="RING-H2 FINGER PROTEIN ATL61-RELATED-RELATED"/>
    <property type="match status" value="1"/>
</dbReference>
<proteinExistence type="predicted"/>
<dbReference type="InterPro" id="IPR052788">
    <property type="entry name" value="RING-type_E3_ligase_ATL"/>
</dbReference>
<dbReference type="EMBL" id="MN739709">
    <property type="protein sequence ID" value="QHT22399.1"/>
    <property type="molecule type" value="Genomic_DNA"/>
</dbReference>
<sequence length="175" mass="21011">MDEEFYNSDDYTEMYNEVIDEIVNTFINNITNGNLARNYLIENNIHTDFNFDETYESLFNNLDYNYNRILQETYESLFNNLDYNYNRILQETFENQPSIEKTDHIIDIPSQTYSSIKDKEKYEKECSICLTEFDEDCIVSLLPKCNHIFHKECVVEWGKYKTSCPICRNNVEEKK</sequence>
<evidence type="ECO:0000259" key="4">
    <source>
        <dbReference type="PROSITE" id="PS50089"/>
    </source>
</evidence>
<evidence type="ECO:0000256" key="3">
    <source>
        <dbReference type="ARBA" id="ARBA00022833"/>
    </source>
</evidence>
<protein>
    <recommendedName>
        <fullName evidence="4">RING-type domain-containing protein</fullName>
    </recommendedName>
</protein>
<name>A0A6C0E293_9ZZZZ</name>
<dbReference type="Gene3D" id="3.30.40.10">
    <property type="entry name" value="Zinc/RING finger domain, C3HC4 (zinc finger)"/>
    <property type="match status" value="1"/>
</dbReference>
<dbReference type="CDD" id="cd16454">
    <property type="entry name" value="RING-H2_PA-TM-RING"/>
    <property type="match status" value="1"/>
</dbReference>
<dbReference type="AlphaFoldDB" id="A0A6C0E293"/>
<dbReference type="InterPro" id="IPR013083">
    <property type="entry name" value="Znf_RING/FYVE/PHD"/>
</dbReference>
<evidence type="ECO:0000256" key="2">
    <source>
        <dbReference type="ARBA" id="ARBA00022771"/>
    </source>
</evidence>
<evidence type="ECO:0000313" key="5">
    <source>
        <dbReference type="EMBL" id="QHT22399.1"/>
    </source>
</evidence>
<keyword evidence="1" id="KW-0479">Metal-binding</keyword>
<keyword evidence="2" id="KW-0863">Zinc-finger</keyword>
<organism evidence="5">
    <name type="scientific">viral metagenome</name>
    <dbReference type="NCBI Taxonomy" id="1070528"/>
    <lineage>
        <taxon>unclassified sequences</taxon>
        <taxon>metagenomes</taxon>
        <taxon>organismal metagenomes</taxon>
    </lineage>
</organism>
<dbReference type="SMART" id="SM00184">
    <property type="entry name" value="RING"/>
    <property type="match status" value="1"/>
</dbReference>
<dbReference type="InterPro" id="IPR001841">
    <property type="entry name" value="Znf_RING"/>
</dbReference>
<evidence type="ECO:0000256" key="1">
    <source>
        <dbReference type="ARBA" id="ARBA00022723"/>
    </source>
</evidence>
<dbReference type="GO" id="GO:0008270">
    <property type="term" value="F:zinc ion binding"/>
    <property type="evidence" value="ECO:0007669"/>
    <property type="project" value="UniProtKB-KW"/>
</dbReference>
<reference evidence="5" key="1">
    <citation type="journal article" date="2020" name="Nature">
        <title>Giant virus diversity and host interactions through global metagenomics.</title>
        <authorList>
            <person name="Schulz F."/>
            <person name="Roux S."/>
            <person name="Paez-Espino D."/>
            <person name="Jungbluth S."/>
            <person name="Walsh D.A."/>
            <person name="Denef V.J."/>
            <person name="McMahon K.D."/>
            <person name="Konstantinidis K.T."/>
            <person name="Eloe-Fadrosh E.A."/>
            <person name="Kyrpides N.C."/>
            <person name="Woyke T."/>
        </authorList>
    </citation>
    <scope>NUCLEOTIDE SEQUENCE</scope>
    <source>
        <strain evidence="5">GVMAG-M-3300023179-111</strain>
    </source>
</reference>
<dbReference type="PANTHER" id="PTHR45798:SF97">
    <property type="entry name" value="ALCOHOL-SENSITIVE RING FINGER PROTEIN 1"/>
    <property type="match status" value="1"/>
</dbReference>
<dbReference type="SUPFAM" id="SSF57850">
    <property type="entry name" value="RING/U-box"/>
    <property type="match status" value="1"/>
</dbReference>
<accession>A0A6C0E293</accession>
<dbReference type="Pfam" id="PF13639">
    <property type="entry name" value="zf-RING_2"/>
    <property type="match status" value="1"/>
</dbReference>
<dbReference type="PROSITE" id="PS50089">
    <property type="entry name" value="ZF_RING_2"/>
    <property type="match status" value="1"/>
</dbReference>
<keyword evidence="3" id="KW-0862">Zinc</keyword>